<feature type="transmembrane region" description="Helical" evidence="2">
    <location>
        <begin position="65"/>
        <end position="85"/>
    </location>
</feature>
<keyword evidence="2" id="KW-0472">Membrane</keyword>
<feature type="compositionally biased region" description="Low complexity" evidence="1">
    <location>
        <begin position="1014"/>
        <end position="1032"/>
    </location>
</feature>
<evidence type="ECO:0000313" key="4">
    <source>
        <dbReference type="Proteomes" id="UP000500938"/>
    </source>
</evidence>
<feature type="region of interest" description="Disordered" evidence="1">
    <location>
        <begin position="531"/>
        <end position="591"/>
    </location>
</feature>
<proteinExistence type="predicted"/>
<evidence type="ECO:0000313" key="3">
    <source>
        <dbReference type="EMBL" id="QJR35468.1"/>
    </source>
</evidence>
<feature type="compositionally biased region" description="Polar residues" evidence="1">
    <location>
        <begin position="650"/>
        <end position="667"/>
    </location>
</feature>
<gene>
    <name evidence="3" type="ORF">HKW67_08090</name>
</gene>
<accession>A0A6M4INH3</accession>
<name>A0A6M4INH3_9BACT</name>
<reference evidence="3 4" key="1">
    <citation type="submission" date="2020-05" db="EMBL/GenBank/DDBJ databases">
        <title>Complete genome sequence of Gemmatimonas greenlandica TET16.</title>
        <authorList>
            <person name="Zeng Y."/>
        </authorList>
    </citation>
    <scope>NUCLEOTIDE SEQUENCE [LARGE SCALE GENOMIC DNA]</scope>
    <source>
        <strain evidence="3 4">TET16</strain>
    </source>
</reference>
<dbReference type="AlphaFoldDB" id="A0A6M4INH3"/>
<evidence type="ECO:0000256" key="2">
    <source>
        <dbReference type="SAM" id="Phobius"/>
    </source>
</evidence>
<dbReference type="EMBL" id="CP053085">
    <property type="protein sequence ID" value="QJR35468.1"/>
    <property type="molecule type" value="Genomic_DNA"/>
</dbReference>
<feature type="transmembrane region" description="Helical" evidence="2">
    <location>
        <begin position="32"/>
        <end position="53"/>
    </location>
</feature>
<keyword evidence="2" id="KW-0812">Transmembrane</keyword>
<feature type="compositionally biased region" description="Gly residues" evidence="1">
    <location>
        <begin position="880"/>
        <end position="891"/>
    </location>
</feature>
<feature type="compositionally biased region" description="Polar residues" evidence="1">
    <location>
        <begin position="935"/>
        <end position="954"/>
    </location>
</feature>
<feature type="compositionally biased region" description="Low complexity" evidence="1">
    <location>
        <begin position="774"/>
        <end position="793"/>
    </location>
</feature>
<keyword evidence="4" id="KW-1185">Reference proteome</keyword>
<feature type="compositionally biased region" description="Basic and acidic residues" evidence="1">
    <location>
        <begin position="1173"/>
        <end position="1186"/>
    </location>
</feature>
<feature type="region of interest" description="Disordered" evidence="1">
    <location>
        <begin position="647"/>
        <end position="1061"/>
    </location>
</feature>
<keyword evidence="2" id="KW-1133">Transmembrane helix</keyword>
<feature type="compositionally biased region" description="Basic and acidic residues" evidence="1">
    <location>
        <begin position="794"/>
        <end position="815"/>
    </location>
</feature>
<sequence length="1241" mass="131658">MTAPALRTAAPSSESLDARLAREQSTLRARSMAAVVLAVIGVIALALVASAWLMADGRWMTLPRAVPIAMWVAALAAAAGLVWLLRKRNADVLSLTSLAAAIEREQSLRSGSLRGALEVAGTGALGARASQDVARRLAPGALAPQVAQRLGRGVTVAGVLAAITVGALSWSAREAPDGFAATVHPVRAWRGTLLPALGFDKLPTLVPRGMPVSLRVRADGRNSVTISRRAEGEAWRDTTLSVRADGLATLALGAVSAPIAIRVNDGRAPELNGLITVADRGWIGDVALFADYPAYLGRTDESMEPVPPLRVPRGTHVRVTAMLRGGARDAMLTDGRDTVRFPASVNGAAVSAIIPLDHDGSWSWIASATPSADAATLPPELPDALAFTVVPDKRPEVAIVSPGSDTAIGPTGIVPVYVDASDDHGVSNVSLQVWRESAGASGAVTRERIDVASPASPLFEGGASITLDGRKLEPGDRLHVTAIATDDSPWRQTTVSAEVLLRVPSLTEQRAMARALADSLAAQAQRLAQQEKRLQQNTDNAARNRDLKGGGTSEEAKANGTAKSEGGKSQSMSFSAAEKAKQLARDQQQLGAKVDSLRQNAKELESRLKNANALDTALASRMKDIQKMLRDAMTPEMQKQLEELNKNSDRLSGTEAQKSMQQLGEQQKQMREQLEKSAEMLKRAALEGAMQTLRDDAKDLAKEQKQAADRMDGRQGESRQSEGRQESAASSPKELADRARELEREVQALAKRLEEAGAKPGASKTRAAQPLVNQAADAMQKAAQAQQQNGQKQAGEKAGEQGEAKPGEKQGEKDPNAAGKEPGQEGAPGQKQPGGEPKPGAEKSGAQPNGQQGQQGTPKPGQQGQSQQGGKPQAGQQGQQPGGQQQGGQQQGGQPQAGQQGSHGDQARKAADAMDKAAQQLSAARDAQVDAWKTELSSELDQSINETMQLARQQSELEQKARQQGAQGMQGEQSALQQGVQQAAERLEKAGRSSSLLSQRSQKAMGEAQRRVEQATQQMQQSGQPGGSEQAQNAMKDASEALNQALSSLVRDREKMNGAQSASGFTEMMEQLKQLAQQQGQLNGQMQGLNMLPGGAKGDAARQQSRVLAKQQRDVARSLNDVSDADQTGRMDALAKEAQTLSQQIERNGIDPAVAARQAQLYRRLLDAGRFLEQDERDDQGPREAKAANGNGASGRIDGSQSGKAANKFAPPTWNELRGLGPDERRIVIEYFRKLNGTTPP</sequence>
<feature type="compositionally biased region" description="Basic and acidic residues" evidence="1">
    <location>
        <begin position="693"/>
        <end position="725"/>
    </location>
</feature>
<feature type="compositionally biased region" description="Low complexity" evidence="1">
    <location>
        <begin position="992"/>
        <end position="1002"/>
    </location>
</feature>
<feature type="compositionally biased region" description="Basic and acidic residues" evidence="1">
    <location>
        <begin position="734"/>
        <end position="757"/>
    </location>
</feature>
<dbReference type="Proteomes" id="UP000500938">
    <property type="component" value="Chromosome"/>
</dbReference>
<feature type="compositionally biased region" description="Basic and acidic residues" evidence="1">
    <location>
        <begin position="668"/>
        <end position="685"/>
    </location>
</feature>
<feature type="transmembrane region" description="Helical" evidence="2">
    <location>
        <begin position="154"/>
        <end position="172"/>
    </location>
</feature>
<evidence type="ECO:0000256" key="1">
    <source>
        <dbReference type="SAM" id="MobiDB-lite"/>
    </source>
</evidence>
<dbReference type="RefSeq" id="WP_171224898.1">
    <property type="nucleotide sequence ID" value="NZ_CP053085.1"/>
</dbReference>
<organism evidence="3 4">
    <name type="scientific">Gemmatimonas groenlandica</name>
    <dbReference type="NCBI Taxonomy" id="2732249"/>
    <lineage>
        <taxon>Bacteria</taxon>
        <taxon>Pseudomonadati</taxon>
        <taxon>Gemmatimonadota</taxon>
        <taxon>Gemmatimonadia</taxon>
        <taxon>Gemmatimonadales</taxon>
        <taxon>Gemmatimonadaceae</taxon>
        <taxon>Gemmatimonas</taxon>
    </lineage>
</organism>
<feature type="compositionally biased region" description="Low complexity" evidence="1">
    <location>
        <begin position="824"/>
        <end position="835"/>
    </location>
</feature>
<feature type="region of interest" description="Disordered" evidence="1">
    <location>
        <begin position="1173"/>
        <end position="1220"/>
    </location>
</feature>
<feature type="compositionally biased region" description="Basic and acidic residues" evidence="1">
    <location>
        <begin position="905"/>
        <end position="915"/>
    </location>
</feature>
<feature type="compositionally biased region" description="Polar residues" evidence="1">
    <location>
        <begin position="962"/>
        <end position="981"/>
    </location>
</feature>
<feature type="compositionally biased region" description="Low complexity" evidence="1">
    <location>
        <begin position="842"/>
        <end position="879"/>
    </location>
</feature>
<protein>
    <submittedName>
        <fullName evidence="3">Uncharacterized protein</fullName>
    </submittedName>
</protein>
<dbReference type="KEGG" id="ggr:HKW67_08090"/>